<keyword evidence="3" id="KW-1185">Reference proteome</keyword>
<sequence>MNPHYLIYISPKKLKKNFQVFNITLVDHIIIGKGNYFSINLNKNIISLNKNLKNTLLKFKNIVKLLWFSV</sequence>
<dbReference type="EMBL" id="AP026933">
    <property type="protein sequence ID" value="BDT04168.1"/>
    <property type="molecule type" value="Genomic_DNA"/>
</dbReference>
<evidence type="ECO:0000259" key="1">
    <source>
        <dbReference type="Pfam" id="PF04002"/>
    </source>
</evidence>
<protein>
    <recommendedName>
        <fullName evidence="1">RadC-like JAB domain-containing protein</fullName>
    </recommendedName>
</protein>
<evidence type="ECO:0000313" key="2">
    <source>
        <dbReference type="EMBL" id="BDT04168.1"/>
    </source>
</evidence>
<dbReference type="InterPro" id="IPR025657">
    <property type="entry name" value="RadC_JAB"/>
</dbReference>
<reference evidence="2 3" key="1">
    <citation type="journal article" date="2022" name="Front. Microbiol.">
        <title>Male-killing mechanisms vary between Spiroplasma species.</title>
        <authorList>
            <person name="Arai H."/>
            <person name="Inoue M."/>
            <person name="Kageyama D."/>
        </authorList>
    </citation>
    <scope>NUCLEOTIDE SEQUENCE [LARGE SCALE GENOMIC DNA]</scope>
    <source>
        <strain evidence="3">sHm</strain>
    </source>
</reference>
<dbReference type="Gene3D" id="3.40.140.10">
    <property type="entry name" value="Cytidine Deaminase, domain 2"/>
    <property type="match status" value="1"/>
</dbReference>
<evidence type="ECO:0000313" key="3">
    <source>
        <dbReference type="Proteomes" id="UP001163387"/>
    </source>
</evidence>
<organism evidence="2 3">
    <name type="scientific">Spiroplasma ixodetis</name>
    <dbReference type="NCBI Taxonomy" id="2141"/>
    <lineage>
        <taxon>Bacteria</taxon>
        <taxon>Bacillati</taxon>
        <taxon>Mycoplasmatota</taxon>
        <taxon>Mollicutes</taxon>
        <taxon>Entomoplasmatales</taxon>
        <taxon>Spiroplasmataceae</taxon>
        <taxon>Spiroplasma</taxon>
    </lineage>
</organism>
<dbReference type="Pfam" id="PF04002">
    <property type="entry name" value="RadC"/>
    <property type="match status" value="1"/>
</dbReference>
<proteinExistence type="predicted"/>
<feature type="domain" description="RadC-like JAB" evidence="1">
    <location>
        <begin position="12"/>
        <end position="40"/>
    </location>
</feature>
<gene>
    <name evidence="2" type="ORF">SHM_18140</name>
</gene>
<accession>A0ABM8BWB8</accession>
<dbReference type="Proteomes" id="UP001163387">
    <property type="component" value="Chromosome"/>
</dbReference>
<name>A0ABM8BWB8_9MOLU</name>